<organism evidence="2 3">
    <name type="scientific">Fraxinus pennsylvanica</name>
    <dbReference type="NCBI Taxonomy" id="56036"/>
    <lineage>
        <taxon>Eukaryota</taxon>
        <taxon>Viridiplantae</taxon>
        <taxon>Streptophyta</taxon>
        <taxon>Embryophyta</taxon>
        <taxon>Tracheophyta</taxon>
        <taxon>Spermatophyta</taxon>
        <taxon>Magnoliopsida</taxon>
        <taxon>eudicotyledons</taxon>
        <taxon>Gunneridae</taxon>
        <taxon>Pentapetalae</taxon>
        <taxon>asterids</taxon>
        <taxon>lamiids</taxon>
        <taxon>Lamiales</taxon>
        <taxon>Oleaceae</taxon>
        <taxon>Oleeae</taxon>
        <taxon>Fraxinus</taxon>
    </lineage>
</organism>
<reference evidence="2" key="1">
    <citation type="submission" date="2023-05" db="EMBL/GenBank/DDBJ databases">
        <authorList>
            <person name="Huff M."/>
        </authorList>
    </citation>
    <scope>NUCLEOTIDE SEQUENCE</scope>
</reference>
<dbReference type="Proteomes" id="UP000834106">
    <property type="component" value="Chromosome 6"/>
</dbReference>
<gene>
    <name evidence="2" type="ORF">FPE_LOCUS10764</name>
</gene>
<protein>
    <submittedName>
        <fullName evidence="2">Uncharacterized protein</fullName>
    </submittedName>
</protein>
<proteinExistence type="predicted"/>
<feature type="region of interest" description="Disordered" evidence="1">
    <location>
        <begin position="99"/>
        <end position="133"/>
    </location>
</feature>
<evidence type="ECO:0000313" key="2">
    <source>
        <dbReference type="EMBL" id="CAI9763334.1"/>
    </source>
</evidence>
<name>A0AAD1Z5M5_9LAMI</name>
<evidence type="ECO:0000313" key="3">
    <source>
        <dbReference type="Proteomes" id="UP000834106"/>
    </source>
</evidence>
<feature type="region of interest" description="Disordered" evidence="1">
    <location>
        <begin position="1"/>
        <end position="20"/>
    </location>
</feature>
<dbReference type="AlphaFoldDB" id="A0AAD1Z5M5"/>
<sequence length="133" mass="14454">MLIVRATENDINEDEATTGSASSINQILGWRHSSTAVSPSRDGDRPCLHPSELHPVHGVPCLCTLDGDISPCLCPVDGGMELRPCLLSLDCSRFTSPGTDIGPNFEAHGENKDPEEYEIEPTPRSSRNSLPWK</sequence>
<accession>A0AAD1Z5M5</accession>
<keyword evidence="3" id="KW-1185">Reference proteome</keyword>
<feature type="compositionally biased region" description="Polar residues" evidence="1">
    <location>
        <begin position="123"/>
        <end position="133"/>
    </location>
</feature>
<evidence type="ECO:0000256" key="1">
    <source>
        <dbReference type="SAM" id="MobiDB-lite"/>
    </source>
</evidence>
<dbReference type="EMBL" id="OU503041">
    <property type="protein sequence ID" value="CAI9763334.1"/>
    <property type="molecule type" value="Genomic_DNA"/>
</dbReference>